<dbReference type="CDD" id="cd01335">
    <property type="entry name" value="Radical_SAM"/>
    <property type="match status" value="1"/>
</dbReference>
<evidence type="ECO:0000256" key="5">
    <source>
        <dbReference type="ARBA" id="ARBA00023002"/>
    </source>
</evidence>
<evidence type="ECO:0000256" key="2">
    <source>
        <dbReference type="ARBA" id="ARBA00022485"/>
    </source>
</evidence>
<dbReference type="InterPro" id="IPR013785">
    <property type="entry name" value="Aldolase_TIM"/>
</dbReference>
<evidence type="ECO:0000313" key="9">
    <source>
        <dbReference type="EMBL" id="BBI61812.1"/>
    </source>
</evidence>
<dbReference type="EMBL" id="AP019514">
    <property type="protein sequence ID" value="BBI61812.1"/>
    <property type="molecule type" value="Genomic_DNA"/>
</dbReference>
<dbReference type="GO" id="GO:0046872">
    <property type="term" value="F:metal ion binding"/>
    <property type="evidence" value="ECO:0007669"/>
    <property type="project" value="UniProtKB-KW"/>
</dbReference>
<keyword evidence="2" id="KW-0004">4Fe-4S</keyword>
<evidence type="ECO:0000259" key="8">
    <source>
        <dbReference type="PROSITE" id="PS51918"/>
    </source>
</evidence>
<protein>
    <recommendedName>
        <fullName evidence="8">Radical SAM core domain-containing protein</fullName>
    </recommendedName>
</protein>
<dbReference type="Gene3D" id="3.20.20.70">
    <property type="entry name" value="Aldolase class I"/>
    <property type="match status" value="1"/>
</dbReference>
<evidence type="ECO:0000256" key="4">
    <source>
        <dbReference type="ARBA" id="ARBA00022723"/>
    </source>
</evidence>
<keyword evidence="6" id="KW-0408">Iron</keyword>
<comment type="cofactor">
    <cofactor evidence="1">
        <name>[4Fe-4S] cluster</name>
        <dbReference type="ChEBI" id="CHEBI:49883"/>
    </cofactor>
</comment>
<evidence type="ECO:0000313" key="10">
    <source>
        <dbReference type="Proteomes" id="UP000320231"/>
    </source>
</evidence>
<evidence type="ECO:0000256" key="7">
    <source>
        <dbReference type="ARBA" id="ARBA00023014"/>
    </source>
</evidence>
<dbReference type="KEGG" id="hsr:HSBAA_31180"/>
<feature type="domain" description="Radical SAM core" evidence="8">
    <location>
        <begin position="7"/>
        <end position="90"/>
    </location>
</feature>
<dbReference type="SFLD" id="SFLDS00029">
    <property type="entry name" value="Radical_SAM"/>
    <property type="match status" value="1"/>
</dbReference>
<keyword evidence="3" id="KW-0949">S-adenosyl-L-methionine</keyword>
<gene>
    <name evidence="9" type="ORF">HSBAA_31180</name>
</gene>
<evidence type="ECO:0000256" key="6">
    <source>
        <dbReference type="ARBA" id="ARBA00023004"/>
    </source>
</evidence>
<evidence type="ECO:0000256" key="3">
    <source>
        <dbReference type="ARBA" id="ARBA00022691"/>
    </source>
</evidence>
<keyword evidence="4" id="KW-0479">Metal-binding</keyword>
<dbReference type="PROSITE" id="PS01305">
    <property type="entry name" value="MOAA_NIFB_PQQE"/>
    <property type="match status" value="1"/>
</dbReference>
<dbReference type="InterPro" id="IPR058240">
    <property type="entry name" value="rSAM_sf"/>
</dbReference>
<dbReference type="PANTHER" id="PTHR11228:SF7">
    <property type="entry name" value="PQQA PEPTIDE CYCLASE"/>
    <property type="match status" value="1"/>
</dbReference>
<proteinExistence type="predicted"/>
<keyword evidence="5" id="KW-0560">Oxidoreductase</keyword>
<dbReference type="InterPro" id="IPR000385">
    <property type="entry name" value="MoaA_NifB_PqqE_Fe-S-bd_CS"/>
</dbReference>
<dbReference type="SFLD" id="SFLDG01067">
    <property type="entry name" value="SPASM/twitch_domain_containing"/>
    <property type="match status" value="1"/>
</dbReference>
<sequence length="90" mass="10216">MPTAKFLHGPLWLLAELTYLCPLQCAYCSNPLDFSKYRNELNTDEWLSVLRQAREMGAAQLGFSGGEPLVRRDLETLVSHARELGFIPTF</sequence>
<dbReference type="GO" id="GO:0016491">
    <property type="term" value="F:oxidoreductase activity"/>
    <property type="evidence" value="ECO:0007669"/>
    <property type="project" value="UniProtKB-KW"/>
</dbReference>
<dbReference type="Proteomes" id="UP000320231">
    <property type="component" value="Chromosome"/>
</dbReference>
<accession>A0A455U6R0</accession>
<dbReference type="AlphaFoldDB" id="A0A455U6R0"/>
<keyword evidence="7" id="KW-0411">Iron-sulfur</keyword>
<name>A0A455U6R0_9GAMM</name>
<dbReference type="Pfam" id="PF04055">
    <property type="entry name" value="Radical_SAM"/>
    <property type="match status" value="1"/>
</dbReference>
<dbReference type="InterPro" id="IPR050377">
    <property type="entry name" value="Radical_SAM_PqqE_MftC-like"/>
</dbReference>
<dbReference type="GO" id="GO:0051539">
    <property type="term" value="F:4 iron, 4 sulfur cluster binding"/>
    <property type="evidence" value="ECO:0007669"/>
    <property type="project" value="UniProtKB-KW"/>
</dbReference>
<dbReference type="PANTHER" id="PTHR11228">
    <property type="entry name" value="RADICAL SAM DOMAIN PROTEIN"/>
    <property type="match status" value="1"/>
</dbReference>
<dbReference type="InterPro" id="IPR007197">
    <property type="entry name" value="rSAM"/>
</dbReference>
<organism evidence="9 10">
    <name type="scientific">Vreelandella sulfidaeris</name>
    <dbReference type="NCBI Taxonomy" id="115553"/>
    <lineage>
        <taxon>Bacteria</taxon>
        <taxon>Pseudomonadati</taxon>
        <taxon>Pseudomonadota</taxon>
        <taxon>Gammaproteobacteria</taxon>
        <taxon>Oceanospirillales</taxon>
        <taxon>Halomonadaceae</taxon>
        <taxon>Vreelandella</taxon>
    </lineage>
</organism>
<evidence type="ECO:0000256" key="1">
    <source>
        <dbReference type="ARBA" id="ARBA00001966"/>
    </source>
</evidence>
<dbReference type="SUPFAM" id="SSF102114">
    <property type="entry name" value="Radical SAM enzymes"/>
    <property type="match status" value="1"/>
</dbReference>
<reference evidence="9 10" key="1">
    <citation type="journal article" date="2019" name="Microbiol. Resour. Announc.">
        <title>Complete Genome Sequence of Halomonas sulfidaeris Strain Esulfide1 Isolated from a Metal Sulfide Rock at a Depth of 2,200 Meters, Obtained Using Nanopore Sequencing.</title>
        <authorList>
            <person name="Saito M."/>
            <person name="Nishigata A."/>
            <person name="Galipon J."/>
            <person name="Arakawa K."/>
        </authorList>
    </citation>
    <scope>NUCLEOTIDE SEQUENCE [LARGE SCALE GENOMIC DNA]</scope>
    <source>
        <strain evidence="9 10">ATCC BAA-803</strain>
    </source>
</reference>
<dbReference type="PROSITE" id="PS51918">
    <property type="entry name" value="RADICAL_SAM"/>
    <property type="match status" value="1"/>
</dbReference>